<protein>
    <recommendedName>
        <fullName evidence="3">Transposase</fullName>
    </recommendedName>
</protein>
<name>A0A9J6H4P7_HAELO</name>
<accession>A0A9J6H4P7</accession>
<organism evidence="1 2">
    <name type="scientific">Haemaphysalis longicornis</name>
    <name type="common">Bush tick</name>
    <dbReference type="NCBI Taxonomy" id="44386"/>
    <lineage>
        <taxon>Eukaryota</taxon>
        <taxon>Metazoa</taxon>
        <taxon>Ecdysozoa</taxon>
        <taxon>Arthropoda</taxon>
        <taxon>Chelicerata</taxon>
        <taxon>Arachnida</taxon>
        <taxon>Acari</taxon>
        <taxon>Parasitiformes</taxon>
        <taxon>Ixodida</taxon>
        <taxon>Ixodoidea</taxon>
        <taxon>Ixodidae</taxon>
        <taxon>Haemaphysalinae</taxon>
        <taxon>Haemaphysalis</taxon>
    </lineage>
</organism>
<evidence type="ECO:0000313" key="2">
    <source>
        <dbReference type="Proteomes" id="UP000821853"/>
    </source>
</evidence>
<evidence type="ECO:0000313" key="1">
    <source>
        <dbReference type="EMBL" id="KAH9382669.1"/>
    </source>
</evidence>
<comment type="caution">
    <text evidence="1">The sequence shown here is derived from an EMBL/GenBank/DDBJ whole genome shotgun (WGS) entry which is preliminary data.</text>
</comment>
<gene>
    <name evidence="1" type="ORF">HPB48_023223</name>
</gene>
<dbReference type="Proteomes" id="UP000821853">
    <property type="component" value="Unassembled WGS sequence"/>
</dbReference>
<dbReference type="AlphaFoldDB" id="A0A9J6H4P7"/>
<keyword evidence="2" id="KW-1185">Reference proteome</keyword>
<dbReference type="VEuPathDB" id="VectorBase:HLOH_049312"/>
<evidence type="ECO:0008006" key="3">
    <source>
        <dbReference type="Google" id="ProtNLM"/>
    </source>
</evidence>
<reference evidence="1 2" key="1">
    <citation type="journal article" date="2020" name="Cell">
        <title>Large-Scale Comparative Analyses of Tick Genomes Elucidate Their Genetic Diversity and Vector Capacities.</title>
        <authorList>
            <consortium name="Tick Genome and Microbiome Consortium (TIGMIC)"/>
            <person name="Jia N."/>
            <person name="Wang J."/>
            <person name="Shi W."/>
            <person name="Du L."/>
            <person name="Sun Y."/>
            <person name="Zhan W."/>
            <person name="Jiang J.F."/>
            <person name="Wang Q."/>
            <person name="Zhang B."/>
            <person name="Ji P."/>
            <person name="Bell-Sakyi L."/>
            <person name="Cui X.M."/>
            <person name="Yuan T.T."/>
            <person name="Jiang B.G."/>
            <person name="Yang W.F."/>
            <person name="Lam T.T."/>
            <person name="Chang Q.C."/>
            <person name="Ding S.J."/>
            <person name="Wang X.J."/>
            <person name="Zhu J.G."/>
            <person name="Ruan X.D."/>
            <person name="Zhao L."/>
            <person name="Wei J.T."/>
            <person name="Ye R.Z."/>
            <person name="Que T.C."/>
            <person name="Du C.H."/>
            <person name="Zhou Y.H."/>
            <person name="Cheng J.X."/>
            <person name="Dai P.F."/>
            <person name="Guo W.B."/>
            <person name="Han X.H."/>
            <person name="Huang E.J."/>
            <person name="Li L.F."/>
            <person name="Wei W."/>
            <person name="Gao Y.C."/>
            <person name="Liu J.Z."/>
            <person name="Shao H.Z."/>
            <person name="Wang X."/>
            <person name="Wang C.C."/>
            <person name="Yang T.C."/>
            <person name="Huo Q.B."/>
            <person name="Li W."/>
            <person name="Chen H.Y."/>
            <person name="Chen S.E."/>
            <person name="Zhou L.G."/>
            <person name="Ni X.B."/>
            <person name="Tian J.H."/>
            <person name="Sheng Y."/>
            <person name="Liu T."/>
            <person name="Pan Y.S."/>
            <person name="Xia L.Y."/>
            <person name="Li J."/>
            <person name="Zhao F."/>
            <person name="Cao W.C."/>
        </authorList>
    </citation>
    <scope>NUCLEOTIDE SEQUENCE [LARGE SCALE GENOMIC DNA]</scope>
    <source>
        <strain evidence="1">HaeL-2018</strain>
    </source>
</reference>
<dbReference type="EMBL" id="JABSTR010000139">
    <property type="protein sequence ID" value="KAH9382669.1"/>
    <property type="molecule type" value="Genomic_DNA"/>
</dbReference>
<sequence length="144" mass="16844">MEGSAAPDFNLANLWSQRLHALREYRKQGKPSRLHRHFNHITAEARDYAAKLASERWRDICSSFNGNKNWAQIWQLFRSWQLKSKKCTAAQAVALRKQISEAQLAPQAGDVISPSQRLFLIRKYTLGMQYRRSRMITILQVWQT</sequence>
<proteinExistence type="predicted"/>